<dbReference type="SUPFAM" id="SSF101386">
    <property type="entry name" value="all-alpha NTP pyrophosphatases"/>
    <property type="match status" value="1"/>
</dbReference>
<protein>
    <submittedName>
        <fullName evidence="1">Uncharacterized protein</fullName>
    </submittedName>
</protein>
<dbReference type="AlphaFoldDB" id="A0A6H1ZTU2"/>
<evidence type="ECO:0000313" key="1">
    <source>
        <dbReference type="EMBL" id="QJA50737.1"/>
    </source>
</evidence>
<reference evidence="1" key="1">
    <citation type="submission" date="2020-03" db="EMBL/GenBank/DDBJ databases">
        <title>The deep terrestrial virosphere.</title>
        <authorList>
            <person name="Holmfeldt K."/>
            <person name="Nilsson E."/>
            <person name="Simone D."/>
            <person name="Lopez-Fernandez M."/>
            <person name="Wu X."/>
            <person name="de Brujin I."/>
            <person name="Lundin D."/>
            <person name="Andersson A."/>
            <person name="Bertilsson S."/>
            <person name="Dopson M."/>
        </authorList>
    </citation>
    <scope>NUCLEOTIDE SEQUENCE</scope>
    <source>
        <strain evidence="1">TM448A01889</strain>
    </source>
</reference>
<proteinExistence type="predicted"/>
<organism evidence="1">
    <name type="scientific">viral metagenome</name>
    <dbReference type="NCBI Taxonomy" id="1070528"/>
    <lineage>
        <taxon>unclassified sequences</taxon>
        <taxon>metagenomes</taxon>
        <taxon>organismal metagenomes</taxon>
    </lineage>
</organism>
<sequence>MKIKGRCTMEREITDNDIEQLDLIIAFKELRPSVIKFAREMERILKMNDFKGGWEDCSFYYLKSRLVEEVGEYFAADYAVDSKPETKQKALNELIDIANFCMMLYELRQSVEVR</sequence>
<dbReference type="EMBL" id="MT144215">
    <property type="protein sequence ID" value="QJA50737.1"/>
    <property type="molecule type" value="Genomic_DNA"/>
</dbReference>
<gene>
    <name evidence="1" type="ORF">TM448A01889_0002</name>
</gene>
<accession>A0A6H1ZTU2</accession>
<name>A0A6H1ZTU2_9ZZZZ</name>